<feature type="transmembrane region" description="Helical" evidence="2">
    <location>
        <begin position="45"/>
        <end position="69"/>
    </location>
</feature>
<name>A0ABX0CCE9_9BIFI</name>
<gene>
    <name evidence="4" type="ORF">GFD18_08615</name>
</gene>
<evidence type="ECO:0000313" key="5">
    <source>
        <dbReference type="Proteomes" id="UP000475155"/>
    </source>
</evidence>
<comment type="caution">
    <text evidence="4">The sequence shown here is derived from an EMBL/GenBank/DDBJ whole genome shotgun (WGS) entry which is preliminary data.</text>
</comment>
<keyword evidence="5" id="KW-1185">Reference proteome</keyword>
<reference evidence="4 5" key="1">
    <citation type="submission" date="2019-10" db="EMBL/GenBank/DDBJ databases">
        <title>Bifidobacterium from non-human primates.</title>
        <authorList>
            <person name="Modesto M."/>
        </authorList>
    </citation>
    <scope>NUCLEOTIDE SEQUENCE [LARGE SCALE GENOMIC DNA]</scope>
    <source>
        <strain evidence="4 5">SMA1</strain>
    </source>
</reference>
<evidence type="ECO:0000313" key="4">
    <source>
        <dbReference type="EMBL" id="NEH12147.1"/>
    </source>
</evidence>
<feature type="region of interest" description="Disordered" evidence="1">
    <location>
        <begin position="1"/>
        <end position="21"/>
    </location>
</feature>
<organism evidence="4 5">
    <name type="scientific">Bifidobacterium saimiriisciurei</name>
    <dbReference type="NCBI Taxonomy" id="2661627"/>
    <lineage>
        <taxon>Bacteria</taxon>
        <taxon>Bacillati</taxon>
        <taxon>Actinomycetota</taxon>
        <taxon>Actinomycetes</taxon>
        <taxon>Bifidobacteriales</taxon>
        <taxon>Bifidobacteriaceae</taxon>
        <taxon>Bifidobacterium</taxon>
    </lineage>
</organism>
<accession>A0ABX0CCE9</accession>
<dbReference type="InterPro" id="IPR028087">
    <property type="entry name" value="Tad_N"/>
</dbReference>
<feature type="domain" description="Putative Flp pilus-assembly TadG-like N-terminal" evidence="3">
    <location>
        <begin position="41"/>
        <end position="88"/>
    </location>
</feature>
<protein>
    <submittedName>
        <fullName evidence="4">Pilus assembly protein TadE</fullName>
    </submittedName>
</protein>
<evidence type="ECO:0000256" key="1">
    <source>
        <dbReference type="SAM" id="MobiDB-lite"/>
    </source>
</evidence>
<dbReference type="EMBL" id="WHZU01000014">
    <property type="protein sequence ID" value="NEH12147.1"/>
    <property type="molecule type" value="Genomic_DNA"/>
</dbReference>
<dbReference type="Pfam" id="PF13400">
    <property type="entry name" value="Tad"/>
    <property type="match status" value="1"/>
</dbReference>
<dbReference type="InterPro" id="IPR021202">
    <property type="entry name" value="Rv3654c-like"/>
</dbReference>
<proteinExistence type="predicted"/>
<dbReference type="Proteomes" id="UP000475155">
    <property type="component" value="Unassembled WGS sequence"/>
</dbReference>
<keyword evidence="2" id="KW-1133">Transmembrane helix</keyword>
<keyword evidence="2" id="KW-0472">Membrane</keyword>
<keyword evidence="2" id="KW-0812">Transmembrane</keyword>
<evidence type="ECO:0000256" key="2">
    <source>
        <dbReference type="SAM" id="Phobius"/>
    </source>
</evidence>
<dbReference type="NCBIfam" id="TIGR03816">
    <property type="entry name" value="tadE_like_DECH"/>
    <property type="match status" value="1"/>
</dbReference>
<sequence length="149" mass="15575">MNRRDRRCPMSKRYGERRRHGGVNLRRDGIGRNLLRRSDRGSGTVVGVGLVTAAAVLLSAILAVGNVLYCKSVAQTAADHAAIAAATAHYESSGDPCAKAGGVASSNRARLAECLIAGEDVVVGASVTTRVPFVGEVTMRAKAGPKDCR</sequence>
<dbReference type="RefSeq" id="WP_318644530.1">
    <property type="nucleotide sequence ID" value="NZ_WHZU01000014.1"/>
</dbReference>
<evidence type="ECO:0000259" key="3">
    <source>
        <dbReference type="Pfam" id="PF13400"/>
    </source>
</evidence>